<dbReference type="Proteomes" id="UP001200741">
    <property type="component" value="Unassembled WGS sequence"/>
</dbReference>
<accession>A0ABS8Y171</accession>
<dbReference type="EMBL" id="JAJTWU010000005">
    <property type="protein sequence ID" value="MCE4555495.1"/>
    <property type="molecule type" value="Genomic_DNA"/>
</dbReference>
<gene>
    <name evidence="1" type="ORF">LXT13_13885</name>
</gene>
<keyword evidence="2" id="KW-1185">Reference proteome</keyword>
<evidence type="ECO:0000313" key="2">
    <source>
        <dbReference type="Proteomes" id="UP001200741"/>
    </source>
</evidence>
<evidence type="ECO:0000313" key="1">
    <source>
        <dbReference type="EMBL" id="MCE4555495.1"/>
    </source>
</evidence>
<dbReference type="RefSeq" id="WP_233372510.1">
    <property type="nucleotide sequence ID" value="NZ_JAJTWU010000005.1"/>
</dbReference>
<proteinExistence type="predicted"/>
<sequence length="90" mass="9390">MNRISTTNRRTANLQAAAAVALIALVATTGAAWMTLTVPAEGQAIVTLEPVLIEGRRSNAASDVAELQQLPRVVVVGRRSAEPVQLASAN</sequence>
<organism evidence="1 2">
    <name type="scientific">Pelomonas cellulosilytica</name>
    <dbReference type="NCBI Taxonomy" id="2906762"/>
    <lineage>
        <taxon>Bacteria</taxon>
        <taxon>Pseudomonadati</taxon>
        <taxon>Pseudomonadota</taxon>
        <taxon>Betaproteobacteria</taxon>
        <taxon>Burkholderiales</taxon>
        <taxon>Sphaerotilaceae</taxon>
        <taxon>Roseateles</taxon>
    </lineage>
</organism>
<comment type="caution">
    <text evidence="1">The sequence shown here is derived from an EMBL/GenBank/DDBJ whole genome shotgun (WGS) entry which is preliminary data.</text>
</comment>
<name>A0ABS8Y171_9BURK</name>
<reference evidence="1 2" key="1">
    <citation type="submission" date="2021-12" db="EMBL/GenBank/DDBJ databases">
        <title>Genome seq of P8.</title>
        <authorList>
            <person name="Seo T."/>
        </authorList>
    </citation>
    <scope>NUCLEOTIDE SEQUENCE [LARGE SCALE GENOMIC DNA]</scope>
    <source>
        <strain evidence="1 2">P8</strain>
    </source>
</reference>
<protein>
    <submittedName>
        <fullName evidence="1">Uncharacterized protein</fullName>
    </submittedName>
</protein>